<dbReference type="GO" id="GO:0032787">
    <property type="term" value="P:monocarboxylic acid metabolic process"/>
    <property type="evidence" value="ECO:0007669"/>
    <property type="project" value="UniProtKB-ARBA"/>
</dbReference>
<dbReference type="AlphaFoldDB" id="A0A5K7YID5"/>
<dbReference type="Pfam" id="PF13561">
    <property type="entry name" value="adh_short_C2"/>
    <property type="match status" value="1"/>
</dbReference>
<evidence type="ECO:0000256" key="1">
    <source>
        <dbReference type="ARBA" id="ARBA00006484"/>
    </source>
</evidence>
<evidence type="ECO:0000313" key="3">
    <source>
        <dbReference type="Proteomes" id="UP000427906"/>
    </source>
</evidence>
<dbReference type="PANTHER" id="PTHR42879:SF2">
    <property type="entry name" value="3-OXOACYL-[ACYL-CARRIER-PROTEIN] REDUCTASE FABG"/>
    <property type="match status" value="1"/>
</dbReference>
<dbReference type="FunFam" id="3.40.50.720:FF:000084">
    <property type="entry name" value="Short-chain dehydrogenase reductase"/>
    <property type="match status" value="1"/>
</dbReference>
<accession>A0A5K7YID5</accession>
<sequence length="266" mass="28289">MKVNTKRFKGRVALVTGCGSETGIGFATARLLFACGAGVAITATTDRINQRQAAIEPANQRVRAYVADLTDRSQVERLVERIRSRFGRLDILVNNAGMAQVGDPETIAEISGLSPADWDKTIDRNLNTCFNVTHSALPGMIKHNYGRIVNVASVTGPLVSNPGEGAYGAAKAAMVGMSRALAIEVAGCGITVNSVAPGWIATESSTEKEKIAAENTPMRRAGTPDEVADLIAFLASDEATYITGQMFVIDGGNTIQEYKGPSDKYY</sequence>
<comment type="similarity">
    <text evidence="1">Belongs to the short-chain dehydrogenases/reductases (SDR) family.</text>
</comment>
<dbReference type="PRINTS" id="PR00081">
    <property type="entry name" value="GDHRDH"/>
</dbReference>
<dbReference type="InterPro" id="IPR002347">
    <property type="entry name" value="SDR_fam"/>
</dbReference>
<evidence type="ECO:0000313" key="2">
    <source>
        <dbReference type="EMBL" id="BBO66511.1"/>
    </source>
</evidence>
<dbReference type="Gene3D" id="3.40.50.720">
    <property type="entry name" value="NAD(P)-binding Rossmann-like Domain"/>
    <property type="match status" value="1"/>
</dbReference>
<dbReference type="InterPro" id="IPR020904">
    <property type="entry name" value="Sc_DH/Rdtase_CS"/>
</dbReference>
<protein>
    <submittedName>
        <fullName evidence="2">Short-chain dehydrogenase</fullName>
    </submittedName>
</protein>
<dbReference type="EMBL" id="AP021874">
    <property type="protein sequence ID" value="BBO66511.1"/>
    <property type="molecule type" value="Genomic_DNA"/>
</dbReference>
<dbReference type="NCBIfam" id="NF009466">
    <property type="entry name" value="PRK12826.1-2"/>
    <property type="match status" value="1"/>
</dbReference>
<dbReference type="PROSITE" id="PS00061">
    <property type="entry name" value="ADH_SHORT"/>
    <property type="match status" value="1"/>
</dbReference>
<dbReference type="SUPFAM" id="SSF51735">
    <property type="entry name" value="NAD(P)-binding Rossmann-fold domains"/>
    <property type="match status" value="1"/>
</dbReference>
<name>A0A5K7YID5_9BACT</name>
<gene>
    <name evidence="2" type="ORF">DSCA_04410</name>
</gene>
<dbReference type="InterPro" id="IPR036291">
    <property type="entry name" value="NAD(P)-bd_dom_sf"/>
</dbReference>
<proteinExistence type="inferred from homology"/>
<dbReference type="KEGG" id="dalk:DSCA_04410"/>
<keyword evidence="3" id="KW-1185">Reference proteome</keyword>
<dbReference type="PANTHER" id="PTHR42879">
    <property type="entry name" value="3-OXOACYL-(ACYL-CARRIER-PROTEIN) REDUCTASE"/>
    <property type="match status" value="1"/>
</dbReference>
<dbReference type="RefSeq" id="WP_197904718.1">
    <property type="nucleotide sequence ID" value="NZ_AP021874.1"/>
</dbReference>
<organism evidence="2 3">
    <name type="scientific">Desulfosarcina alkanivorans</name>
    <dbReference type="NCBI Taxonomy" id="571177"/>
    <lineage>
        <taxon>Bacteria</taxon>
        <taxon>Pseudomonadati</taxon>
        <taxon>Thermodesulfobacteriota</taxon>
        <taxon>Desulfobacteria</taxon>
        <taxon>Desulfobacterales</taxon>
        <taxon>Desulfosarcinaceae</taxon>
        <taxon>Desulfosarcina</taxon>
    </lineage>
</organism>
<dbReference type="Proteomes" id="UP000427906">
    <property type="component" value="Chromosome"/>
</dbReference>
<dbReference type="InterPro" id="IPR050259">
    <property type="entry name" value="SDR"/>
</dbReference>
<reference evidence="2 3" key="1">
    <citation type="submission" date="2019-11" db="EMBL/GenBank/DDBJ databases">
        <title>Comparative genomics of hydrocarbon-degrading Desulfosarcina strains.</title>
        <authorList>
            <person name="Watanabe M."/>
            <person name="Kojima H."/>
            <person name="Fukui M."/>
        </authorList>
    </citation>
    <scope>NUCLEOTIDE SEQUENCE [LARGE SCALE GENOMIC DNA]</scope>
    <source>
        <strain evidence="2 3">PL12</strain>
    </source>
</reference>
<dbReference type="PRINTS" id="PR00080">
    <property type="entry name" value="SDRFAMILY"/>
</dbReference>